<evidence type="ECO:0000313" key="1">
    <source>
        <dbReference type="EMBL" id="DAD88766.1"/>
    </source>
</evidence>
<reference evidence="1" key="1">
    <citation type="journal article" date="2021" name="Proc. Natl. Acad. Sci. U.S.A.">
        <title>A Catalog of Tens of Thousands of Viruses from Human Metagenomes Reveals Hidden Associations with Chronic Diseases.</title>
        <authorList>
            <person name="Tisza M.J."/>
            <person name="Buck C.B."/>
        </authorList>
    </citation>
    <scope>NUCLEOTIDE SEQUENCE</scope>
    <source>
        <strain evidence="1">CtZSu31</strain>
    </source>
</reference>
<organism evidence="1">
    <name type="scientific">Myoviridae sp. ctZSu31</name>
    <dbReference type="NCBI Taxonomy" id="2826665"/>
    <lineage>
        <taxon>Viruses</taxon>
        <taxon>Duplodnaviria</taxon>
        <taxon>Heunggongvirae</taxon>
        <taxon>Uroviricota</taxon>
        <taxon>Caudoviricetes</taxon>
    </lineage>
</organism>
<protein>
    <submittedName>
        <fullName evidence="1">Putative cytoplasmic protein</fullName>
    </submittedName>
</protein>
<proteinExistence type="predicted"/>
<accession>A0A8S5N2D1</accession>
<name>A0A8S5N2D1_9CAUD</name>
<dbReference type="EMBL" id="BK015047">
    <property type="protein sequence ID" value="DAD88766.1"/>
    <property type="molecule type" value="Genomic_DNA"/>
</dbReference>
<sequence>MPEYFNCLYCGKPAVRNSSRQIYCPRCRAEREREYKRETARKKREERQRAATPLDAPMIRCEACGGLTPGGRNRKYCPACAKKRARERMEAANAGRYRYTPNKKPQAEEVKRHYTRPRRTGLLFDLSGKDLAEVALEAKALGMSYGEYTSACFGGTIEKKLAMQGISREEAGKMIANAKRKRTLAKKKKAS</sequence>